<protein>
    <submittedName>
        <fullName evidence="1">Uncharacterized protein</fullName>
    </submittedName>
</protein>
<name>A0A8X6MNQ8_NEPPI</name>
<gene>
    <name evidence="1" type="ORF">NPIL_120891</name>
</gene>
<dbReference type="EMBL" id="BMAW01000633">
    <property type="protein sequence ID" value="GFS70084.1"/>
    <property type="molecule type" value="Genomic_DNA"/>
</dbReference>
<dbReference type="Proteomes" id="UP000887013">
    <property type="component" value="Unassembled WGS sequence"/>
</dbReference>
<organism evidence="1 2">
    <name type="scientific">Nephila pilipes</name>
    <name type="common">Giant wood spider</name>
    <name type="synonym">Nephila maculata</name>
    <dbReference type="NCBI Taxonomy" id="299642"/>
    <lineage>
        <taxon>Eukaryota</taxon>
        <taxon>Metazoa</taxon>
        <taxon>Ecdysozoa</taxon>
        <taxon>Arthropoda</taxon>
        <taxon>Chelicerata</taxon>
        <taxon>Arachnida</taxon>
        <taxon>Araneae</taxon>
        <taxon>Araneomorphae</taxon>
        <taxon>Entelegynae</taxon>
        <taxon>Araneoidea</taxon>
        <taxon>Nephilidae</taxon>
        <taxon>Nephila</taxon>
    </lineage>
</organism>
<evidence type="ECO:0000313" key="2">
    <source>
        <dbReference type="Proteomes" id="UP000887013"/>
    </source>
</evidence>
<keyword evidence="2" id="KW-1185">Reference proteome</keyword>
<evidence type="ECO:0000313" key="1">
    <source>
        <dbReference type="EMBL" id="GFS70084.1"/>
    </source>
</evidence>
<comment type="caution">
    <text evidence="1">The sequence shown here is derived from an EMBL/GenBank/DDBJ whole genome shotgun (WGS) entry which is preliminary data.</text>
</comment>
<sequence>MVRAYACSKEALVYGRSNGEKRYFEDGVQRSQARLKCISRQQPFEALPAIRWYYGTTGDAVFTSEGKPFILCCACTQGQRQLWLFRGGGTAFVFWRYAWRSGSVGGAYGIPAYGSSQYFMVAAA</sequence>
<proteinExistence type="predicted"/>
<dbReference type="AlphaFoldDB" id="A0A8X6MNQ8"/>
<reference evidence="1" key="1">
    <citation type="submission" date="2020-08" db="EMBL/GenBank/DDBJ databases">
        <title>Multicomponent nature underlies the extraordinary mechanical properties of spider dragline silk.</title>
        <authorList>
            <person name="Kono N."/>
            <person name="Nakamura H."/>
            <person name="Mori M."/>
            <person name="Yoshida Y."/>
            <person name="Ohtoshi R."/>
            <person name="Malay A.D."/>
            <person name="Moran D.A.P."/>
            <person name="Tomita M."/>
            <person name="Numata K."/>
            <person name="Arakawa K."/>
        </authorList>
    </citation>
    <scope>NUCLEOTIDE SEQUENCE</scope>
</reference>
<accession>A0A8X6MNQ8</accession>